<feature type="transmembrane region" description="Helical" evidence="14">
    <location>
        <begin position="118"/>
        <end position="144"/>
    </location>
</feature>
<dbReference type="GO" id="GO:0004769">
    <property type="term" value="F:steroid Delta-isomerase activity"/>
    <property type="evidence" value="ECO:0007669"/>
    <property type="project" value="TreeGrafter"/>
</dbReference>
<comment type="similarity">
    <text evidence="2">Belongs to the EBP family.</text>
</comment>
<evidence type="ECO:0000256" key="10">
    <source>
        <dbReference type="ARBA" id="ARBA00023166"/>
    </source>
</evidence>
<name>A0A6G1HKU0_9PEZI</name>
<dbReference type="OrthoDB" id="58557at2759"/>
<dbReference type="PANTHER" id="PTHR14207:SF0">
    <property type="entry name" value="3-BETA-HYDROXYSTEROID-DELTA(8),DELTA(7)-ISOMERASE"/>
    <property type="match status" value="1"/>
</dbReference>
<evidence type="ECO:0000256" key="2">
    <source>
        <dbReference type="ARBA" id="ARBA00008337"/>
    </source>
</evidence>
<dbReference type="GO" id="GO:0005783">
    <property type="term" value="C:endoplasmic reticulum"/>
    <property type="evidence" value="ECO:0007669"/>
    <property type="project" value="TreeGrafter"/>
</dbReference>
<dbReference type="GO" id="GO:0000247">
    <property type="term" value="F:C-8 sterol isomerase activity"/>
    <property type="evidence" value="ECO:0007669"/>
    <property type="project" value="TreeGrafter"/>
</dbReference>
<gene>
    <name evidence="16" type="ORF">EJ06DRAFT_534193</name>
</gene>
<dbReference type="PROSITE" id="PS51751">
    <property type="entry name" value="EXPERA"/>
    <property type="match status" value="1"/>
</dbReference>
<dbReference type="PANTHER" id="PTHR14207">
    <property type="entry name" value="STEROL ISOMERASE"/>
    <property type="match status" value="1"/>
</dbReference>
<dbReference type="GO" id="GO:0047750">
    <property type="term" value="F:cholestenol delta-isomerase activity"/>
    <property type="evidence" value="ECO:0007669"/>
    <property type="project" value="InterPro"/>
</dbReference>
<sequence length="247" mass="28108">MATAAPSSPVPHPYYPPSTLLPNYVPNSWHFLTLLGTFAAGCTAVLGVAGLGARSLRPDLRGSELATVLWFVLSGCIHVLFEGYYVYNFDRIAGAQDLFGQLWKEYAYSDSRYLTTNVGVLCMEVITVLLWGPLCFTVAAMIVTDHPLRYPLQGLVSLGQLYGDVLYYVTSLTDLYLLGVSYSRPERFFFWVYFVGLNSFWLFIPARLIWKSVRETGESFAVRRKMERTLKRGRERLEWEREGKKVL</sequence>
<evidence type="ECO:0000256" key="13">
    <source>
        <dbReference type="PROSITE-ProRule" id="PRU01087"/>
    </source>
</evidence>
<evidence type="ECO:0000256" key="9">
    <source>
        <dbReference type="ARBA" id="ARBA00023136"/>
    </source>
</evidence>
<accession>A0A6G1HKU0</accession>
<protein>
    <submittedName>
        <fullName evidence="16">EBDP4, emopamil-binding protein</fullName>
    </submittedName>
</protein>
<dbReference type="GO" id="GO:0016126">
    <property type="term" value="P:sterol biosynthetic process"/>
    <property type="evidence" value="ECO:0007669"/>
    <property type="project" value="UniProtKB-KW"/>
</dbReference>
<keyword evidence="6 13" id="KW-1133">Transmembrane helix</keyword>
<dbReference type="InterPro" id="IPR033118">
    <property type="entry name" value="EXPERA"/>
</dbReference>
<evidence type="ECO:0000256" key="14">
    <source>
        <dbReference type="SAM" id="Phobius"/>
    </source>
</evidence>
<feature type="transmembrane region" description="Helical" evidence="14">
    <location>
        <begin position="188"/>
        <end position="210"/>
    </location>
</feature>
<dbReference type="InterPro" id="IPR007905">
    <property type="entry name" value="EBP"/>
</dbReference>
<keyword evidence="11" id="KW-0753">Steroid metabolism</keyword>
<evidence type="ECO:0000313" key="17">
    <source>
        <dbReference type="Proteomes" id="UP000799640"/>
    </source>
</evidence>
<evidence type="ECO:0000256" key="4">
    <source>
        <dbReference type="ARBA" id="ARBA00022692"/>
    </source>
</evidence>
<evidence type="ECO:0000256" key="12">
    <source>
        <dbReference type="ARBA" id="ARBA00023235"/>
    </source>
</evidence>
<feature type="transmembrane region" description="Helical" evidence="14">
    <location>
        <begin position="165"/>
        <end position="182"/>
    </location>
</feature>
<evidence type="ECO:0000256" key="6">
    <source>
        <dbReference type="ARBA" id="ARBA00022989"/>
    </source>
</evidence>
<comment type="subcellular location">
    <subcellularLocation>
        <location evidence="1">Membrane</location>
        <topology evidence="1">Multi-pass membrane protein</topology>
    </subcellularLocation>
</comment>
<evidence type="ECO:0000256" key="3">
    <source>
        <dbReference type="ARBA" id="ARBA00022516"/>
    </source>
</evidence>
<keyword evidence="9 13" id="KW-0472">Membrane</keyword>
<dbReference type="GO" id="GO:0016020">
    <property type="term" value="C:membrane"/>
    <property type="evidence" value="ECO:0007669"/>
    <property type="project" value="UniProtKB-SubCell"/>
</dbReference>
<reference evidence="16" key="1">
    <citation type="journal article" date="2020" name="Stud. Mycol.">
        <title>101 Dothideomycetes genomes: a test case for predicting lifestyles and emergence of pathogens.</title>
        <authorList>
            <person name="Haridas S."/>
            <person name="Albert R."/>
            <person name="Binder M."/>
            <person name="Bloem J."/>
            <person name="Labutti K."/>
            <person name="Salamov A."/>
            <person name="Andreopoulos B."/>
            <person name="Baker S."/>
            <person name="Barry K."/>
            <person name="Bills G."/>
            <person name="Bluhm B."/>
            <person name="Cannon C."/>
            <person name="Castanera R."/>
            <person name="Culley D."/>
            <person name="Daum C."/>
            <person name="Ezra D."/>
            <person name="Gonzalez J."/>
            <person name="Henrissat B."/>
            <person name="Kuo A."/>
            <person name="Liang C."/>
            <person name="Lipzen A."/>
            <person name="Lutzoni F."/>
            <person name="Magnuson J."/>
            <person name="Mondo S."/>
            <person name="Nolan M."/>
            <person name="Ohm R."/>
            <person name="Pangilinan J."/>
            <person name="Park H.-J."/>
            <person name="Ramirez L."/>
            <person name="Alfaro M."/>
            <person name="Sun H."/>
            <person name="Tritt A."/>
            <person name="Yoshinaga Y."/>
            <person name="Zwiers L.-H."/>
            <person name="Turgeon B."/>
            <person name="Goodwin S."/>
            <person name="Spatafora J."/>
            <person name="Crous P."/>
            <person name="Grigoriev I."/>
        </authorList>
    </citation>
    <scope>NUCLEOTIDE SEQUENCE</scope>
    <source>
        <strain evidence="16">CBS 262.69</strain>
    </source>
</reference>
<evidence type="ECO:0000256" key="11">
    <source>
        <dbReference type="ARBA" id="ARBA00023221"/>
    </source>
</evidence>
<keyword evidence="10" id="KW-1207">Sterol metabolism</keyword>
<keyword evidence="5" id="KW-0752">Steroid biosynthesis</keyword>
<feature type="transmembrane region" description="Helical" evidence="14">
    <location>
        <begin position="65"/>
        <end position="87"/>
    </location>
</feature>
<dbReference type="Pfam" id="PF05241">
    <property type="entry name" value="EBP"/>
    <property type="match status" value="1"/>
</dbReference>
<keyword evidence="7" id="KW-0756">Sterol biosynthesis</keyword>
<evidence type="ECO:0000256" key="5">
    <source>
        <dbReference type="ARBA" id="ARBA00022955"/>
    </source>
</evidence>
<evidence type="ECO:0000256" key="1">
    <source>
        <dbReference type="ARBA" id="ARBA00004141"/>
    </source>
</evidence>
<feature type="transmembrane region" description="Helical" evidence="14">
    <location>
        <begin position="29"/>
        <end position="53"/>
    </location>
</feature>
<evidence type="ECO:0000313" key="16">
    <source>
        <dbReference type="EMBL" id="KAF2396469.1"/>
    </source>
</evidence>
<dbReference type="AlphaFoldDB" id="A0A6G1HKU0"/>
<evidence type="ECO:0000256" key="7">
    <source>
        <dbReference type="ARBA" id="ARBA00023011"/>
    </source>
</evidence>
<keyword evidence="4 13" id="KW-0812">Transmembrane</keyword>
<organism evidence="16 17">
    <name type="scientific">Trichodelitschia bisporula</name>
    <dbReference type="NCBI Taxonomy" id="703511"/>
    <lineage>
        <taxon>Eukaryota</taxon>
        <taxon>Fungi</taxon>
        <taxon>Dikarya</taxon>
        <taxon>Ascomycota</taxon>
        <taxon>Pezizomycotina</taxon>
        <taxon>Dothideomycetes</taxon>
        <taxon>Dothideomycetes incertae sedis</taxon>
        <taxon>Phaeotrichales</taxon>
        <taxon>Phaeotrichaceae</taxon>
        <taxon>Trichodelitschia</taxon>
    </lineage>
</organism>
<keyword evidence="8" id="KW-0443">Lipid metabolism</keyword>
<evidence type="ECO:0000256" key="8">
    <source>
        <dbReference type="ARBA" id="ARBA00023098"/>
    </source>
</evidence>
<proteinExistence type="inferred from homology"/>
<keyword evidence="17" id="KW-1185">Reference proteome</keyword>
<keyword evidence="12" id="KW-0413">Isomerase</keyword>
<feature type="domain" description="EXPERA" evidence="15">
    <location>
        <begin position="63"/>
        <end position="209"/>
    </location>
</feature>
<evidence type="ECO:0000259" key="15">
    <source>
        <dbReference type="PROSITE" id="PS51751"/>
    </source>
</evidence>
<keyword evidence="3" id="KW-0444">Lipid biosynthesis</keyword>
<dbReference type="EMBL" id="ML996707">
    <property type="protein sequence ID" value="KAF2396469.1"/>
    <property type="molecule type" value="Genomic_DNA"/>
</dbReference>
<dbReference type="Proteomes" id="UP000799640">
    <property type="component" value="Unassembled WGS sequence"/>
</dbReference>